<reference evidence="1 2" key="1">
    <citation type="submission" date="2020-09" db="EMBL/GenBank/DDBJ databases">
        <title>De no assembly of potato wild relative species, Solanum commersonii.</title>
        <authorList>
            <person name="Cho K."/>
        </authorList>
    </citation>
    <scope>NUCLEOTIDE SEQUENCE [LARGE SCALE GENOMIC DNA]</scope>
    <source>
        <strain evidence="1">LZ3.2</strain>
        <tissue evidence="1">Leaf</tissue>
    </source>
</reference>
<dbReference type="Proteomes" id="UP000824120">
    <property type="component" value="Chromosome 6"/>
</dbReference>
<comment type="caution">
    <text evidence="1">The sequence shown here is derived from an EMBL/GenBank/DDBJ whole genome shotgun (WGS) entry which is preliminary data.</text>
</comment>
<evidence type="ECO:0000313" key="2">
    <source>
        <dbReference type="Proteomes" id="UP000824120"/>
    </source>
</evidence>
<dbReference type="EMBL" id="JACXVP010000006">
    <property type="protein sequence ID" value="KAG5601449.1"/>
    <property type="molecule type" value="Genomic_DNA"/>
</dbReference>
<organism evidence="1 2">
    <name type="scientific">Solanum commersonii</name>
    <name type="common">Commerson's wild potato</name>
    <name type="synonym">Commerson's nightshade</name>
    <dbReference type="NCBI Taxonomy" id="4109"/>
    <lineage>
        <taxon>Eukaryota</taxon>
        <taxon>Viridiplantae</taxon>
        <taxon>Streptophyta</taxon>
        <taxon>Embryophyta</taxon>
        <taxon>Tracheophyta</taxon>
        <taxon>Spermatophyta</taxon>
        <taxon>Magnoliopsida</taxon>
        <taxon>eudicotyledons</taxon>
        <taxon>Gunneridae</taxon>
        <taxon>Pentapetalae</taxon>
        <taxon>asterids</taxon>
        <taxon>lamiids</taxon>
        <taxon>Solanales</taxon>
        <taxon>Solanaceae</taxon>
        <taxon>Solanoideae</taxon>
        <taxon>Solaneae</taxon>
        <taxon>Solanum</taxon>
    </lineage>
</organism>
<sequence>MSKLPLLLFSSRYAYFISIKRPQSSETKLASKLTQTRTLLPYYIKIRHFHCHDQRFFIYKLFQLINDN</sequence>
<evidence type="ECO:0000313" key="1">
    <source>
        <dbReference type="EMBL" id="KAG5601449.1"/>
    </source>
</evidence>
<gene>
    <name evidence="1" type="ORF">H5410_032819</name>
</gene>
<dbReference type="AlphaFoldDB" id="A0A9J5YM33"/>
<name>A0A9J5YM33_SOLCO</name>
<accession>A0A9J5YM33</accession>
<keyword evidence="2" id="KW-1185">Reference proteome</keyword>
<proteinExistence type="predicted"/>
<protein>
    <submittedName>
        <fullName evidence="1">Uncharacterized protein</fullName>
    </submittedName>
</protein>